<comment type="caution">
    <text evidence="4">The sequence shown here is derived from an EMBL/GenBank/DDBJ whole genome shotgun (WGS) entry which is preliminary data.</text>
</comment>
<feature type="compositionally biased region" description="Polar residues" evidence="1">
    <location>
        <begin position="54"/>
        <end position="66"/>
    </location>
</feature>
<evidence type="ECO:0000313" key="4">
    <source>
        <dbReference type="EMBL" id="PLW37629.1"/>
    </source>
</evidence>
<accession>A0A2N5UIQ4</accession>
<sequence length="96" mass="9586">MSGGSAQGGGYQYPTAPYPGGAVPYAGYPHPTPAHGGYMAGSYMNPTGYPGTETSGYTAGAPTNHTMPDASKGGNQSGGFYQSGGSYPYPPGGGYY</sequence>
<evidence type="ECO:0000256" key="1">
    <source>
        <dbReference type="SAM" id="MobiDB-lite"/>
    </source>
</evidence>
<dbReference type="AlphaFoldDB" id="A0A2N5UIQ4"/>
<dbReference type="STRING" id="200324.A0A2N5UIQ4"/>
<dbReference type="EMBL" id="PGCI01000823">
    <property type="protein sequence ID" value="PLW14402.1"/>
    <property type="molecule type" value="Genomic_DNA"/>
</dbReference>
<dbReference type="EMBL" id="PGCJ01000040">
    <property type="protein sequence ID" value="PLW54860.1"/>
    <property type="molecule type" value="Genomic_DNA"/>
</dbReference>
<reference evidence="6 7" key="1">
    <citation type="submission" date="2017-11" db="EMBL/GenBank/DDBJ databases">
        <title>De novo assembly and phasing of dikaryotic genomes from two isolates of Puccinia coronata f. sp. avenae, the causal agent of oat crown rust.</title>
        <authorList>
            <person name="Miller M.E."/>
            <person name="Zhang Y."/>
            <person name="Omidvar V."/>
            <person name="Sperschneider J."/>
            <person name="Schwessinger B."/>
            <person name="Raley C."/>
            <person name="Palmer J.M."/>
            <person name="Garnica D."/>
            <person name="Upadhyaya N."/>
            <person name="Rathjen J."/>
            <person name="Taylor J.M."/>
            <person name="Park R.F."/>
            <person name="Dodds P.N."/>
            <person name="Hirsch C.D."/>
            <person name="Kianian S.F."/>
            <person name="Figueroa M."/>
        </authorList>
    </citation>
    <scope>NUCLEOTIDE SEQUENCE [LARGE SCALE GENOMIC DNA]</scope>
    <source>
        <strain evidence="3">12NC29</strain>
        <strain evidence="4">12SD80</strain>
    </source>
</reference>
<evidence type="ECO:0000313" key="2">
    <source>
        <dbReference type="EMBL" id="PLW14402.1"/>
    </source>
</evidence>
<evidence type="ECO:0000313" key="7">
    <source>
        <dbReference type="Proteomes" id="UP000235392"/>
    </source>
</evidence>
<evidence type="ECO:0000313" key="6">
    <source>
        <dbReference type="Proteomes" id="UP000235388"/>
    </source>
</evidence>
<dbReference type="EMBL" id="PGCJ01000801">
    <property type="protein sequence ID" value="PLW20210.1"/>
    <property type="molecule type" value="Genomic_DNA"/>
</dbReference>
<gene>
    <name evidence="5" type="ORF">PCANC_05698</name>
    <name evidence="3" type="ORF">PCANC_09875</name>
    <name evidence="4" type="ORF">PCASD_09052</name>
    <name evidence="2" type="ORF">PCASD_17068</name>
</gene>
<dbReference type="Proteomes" id="UP000235388">
    <property type="component" value="Unassembled WGS sequence"/>
</dbReference>
<protein>
    <submittedName>
        <fullName evidence="4">Uncharacterized protein</fullName>
    </submittedName>
</protein>
<keyword evidence="6" id="KW-1185">Reference proteome</keyword>
<dbReference type="EMBL" id="PGCI01000140">
    <property type="protein sequence ID" value="PLW37629.1"/>
    <property type="molecule type" value="Genomic_DNA"/>
</dbReference>
<organism evidence="4 7">
    <name type="scientific">Puccinia coronata f. sp. avenae</name>
    <dbReference type="NCBI Taxonomy" id="200324"/>
    <lineage>
        <taxon>Eukaryota</taxon>
        <taxon>Fungi</taxon>
        <taxon>Dikarya</taxon>
        <taxon>Basidiomycota</taxon>
        <taxon>Pucciniomycotina</taxon>
        <taxon>Pucciniomycetes</taxon>
        <taxon>Pucciniales</taxon>
        <taxon>Pucciniaceae</taxon>
        <taxon>Puccinia</taxon>
    </lineage>
</organism>
<dbReference type="Proteomes" id="UP000235392">
    <property type="component" value="Unassembled WGS sequence"/>
</dbReference>
<evidence type="ECO:0000313" key="5">
    <source>
        <dbReference type="EMBL" id="PLW54860.1"/>
    </source>
</evidence>
<name>A0A2N5UIQ4_9BASI</name>
<evidence type="ECO:0000313" key="3">
    <source>
        <dbReference type="EMBL" id="PLW20210.1"/>
    </source>
</evidence>
<proteinExistence type="predicted"/>
<feature type="region of interest" description="Disordered" evidence="1">
    <location>
        <begin position="54"/>
        <end position="85"/>
    </location>
</feature>